<dbReference type="AlphaFoldDB" id="H8H1T1"/>
<dbReference type="RefSeq" id="WP_014686574.1">
    <property type="nucleotide sequence ID" value="NC_017791.1"/>
</dbReference>
<name>H8H1T1_DEIGI</name>
<dbReference type="KEGG" id="dgo:DGo_PB0209"/>
<evidence type="ECO:0000313" key="2">
    <source>
        <dbReference type="Proteomes" id="UP000007575"/>
    </source>
</evidence>
<organism evidence="1 2">
    <name type="scientific">Deinococcus gobiensis (strain DSM 21396 / JCM 16679 / CGMCC 1.7299 / I-0)</name>
    <dbReference type="NCBI Taxonomy" id="745776"/>
    <lineage>
        <taxon>Bacteria</taxon>
        <taxon>Thermotogati</taxon>
        <taxon>Deinococcota</taxon>
        <taxon>Deinococci</taxon>
        <taxon>Deinococcales</taxon>
        <taxon>Deinococcaceae</taxon>
        <taxon>Deinococcus</taxon>
    </lineage>
</organism>
<dbReference type="OrthoDB" id="73287at2"/>
<gene>
    <name evidence="1" type="ordered locus">DGo_PB0209</name>
</gene>
<evidence type="ECO:0000313" key="1">
    <source>
        <dbReference type="EMBL" id="AFD27478.1"/>
    </source>
</evidence>
<accession>H8H1T1</accession>
<dbReference type="HOGENOM" id="CLU_1903242_0_0_0"/>
<dbReference type="EMBL" id="CP002193">
    <property type="protein sequence ID" value="AFD27478.1"/>
    <property type="molecule type" value="Genomic_DNA"/>
</dbReference>
<sequence length="133" mass="14376">MTDSTLPPPFSGVLHLEIRRKGPRPGVANIERRMYSTKLDRADRETGDSTCRLEHFVNVGGSLQVNHRDLTLEGHDPATDTATYRESVQAVVRATRPLWLGALAGSGTGGAVTAPRPGLQNWDVGARCPHALP</sequence>
<geneLocation type="plasmid" evidence="1 2">
    <name>P2</name>
</geneLocation>
<proteinExistence type="predicted"/>
<protein>
    <submittedName>
        <fullName evidence="1">Uncharacterized protein</fullName>
    </submittedName>
</protein>
<reference evidence="1 2" key="1">
    <citation type="journal article" date="2012" name="PLoS ONE">
        <title>Genome sequence and transcriptome analysis of the radioresistant bacterium Deinococcus gobiensis: insights into the extreme environmental adaptations.</title>
        <authorList>
            <person name="Yuan M."/>
            <person name="Chen M."/>
            <person name="Zhang W."/>
            <person name="Lu W."/>
            <person name="Wang J."/>
            <person name="Yang M."/>
            <person name="Zhao P."/>
            <person name="Tang R."/>
            <person name="Li X."/>
            <person name="Hao Y."/>
            <person name="Zhou Z."/>
            <person name="Zhan Y."/>
            <person name="Yu H."/>
            <person name="Teng C."/>
            <person name="Yan Y."/>
            <person name="Ping S."/>
            <person name="Wang Y."/>
            <person name="Lin M."/>
        </authorList>
    </citation>
    <scope>NUCLEOTIDE SEQUENCE [LARGE SCALE GENOMIC DNA]</scope>
    <source>
        <strain evidence="2">DSM 21396 / JCM 16679 / CGMCC 1.7299 / I-0</strain>
        <plasmid evidence="1">P2</plasmid>
    </source>
</reference>
<keyword evidence="1" id="KW-0614">Plasmid</keyword>
<dbReference type="Proteomes" id="UP000007575">
    <property type="component" value="Plasmid P2"/>
</dbReference>
<keyword evidence="2" id="KW-1185">Reference proteome</keyword>